<gene>
    <name evidence="1" type="ORF">H0H81_010440</name>
</gene>
<dbReference type="EMBL" id="JABCKI010006043">
    <property type="protein sequence ID" value="KAG5635667.1"/>
    <property type="molecule type" value="Genomic_DNA"/>
</dbReference>
<reference evidence="1" key="1">
    <citation type="submission" date="2021-02" db="EMBL/GenBank/DDBJ databases">
        <authorList>
            <person name="Nieuwenhuis M."/>
            <person name="Van De Peppel L.J.J."/>
        </authorList>
    </citation>
    <scope>NUCLEOTIDE SEQUENCE</scope>
    <source>
        <strain evidence="1">D49</strain>
    </source>
</reference>
<proteinExistence type="predicted"/>
<reference evidence="1" key="2">
    <citation type="submission" date="2021-10" db="EMBL/GenBank/DDBJ databases">
        <title>Phylogenomics reveals ancestral predisposition of the termite-cultivated fungus Termitomyces towards a domesticated lifestyle.</title>
        <authorList>
            <person name="Auxier B."/>
            <person name="Grum-Grzhimaylo A."/>
            <person name="Cardenas M.E."/>
            <person name="Lodge J.D."/>
            <person name="Laessoe T."/>
            <person name="Pedersen O."/>
            <person name="Smith M.E."/>
            <person name="Kuyper T.W."/>
            <person name="Franco-Molano E.A."/>
            <person name="Baroni T.J."/>
            <person name="Aanen D.K."/>
        </authorList>
    </citation>
    <scope>NUCLEOTIDE SEQUENCE</scope>
    <source>
        <strain evidence="1">D49</strain>
    </source>
</reference>
<dbReference type="AlphaFoldDB" id="A0A9P7FVN7"/>
<comment type="caution">
    <text evidence="1">The sequence shown here is derived from an EMBL/GenBank/DDBJ whole genome shotgun (WGS) entry which is preliminary data.</text>
</comment>
<dbReference type="Proteomes" id="UP000717328">
    <property type="component" value="Unassembled WGS sequence"/>
</dbReference>
<keyword evidence="2" id="KW-1185">Reference proteome</keyword>
<accession>A0A9P7FVN7</accession>
<evidence type="ECO:0000313" key="2">
    <source>
        <dbReference type="Proteomes" id="UP000717328"/>
    </source>
</evidence>
<dbReference type="OrthoDB" id="3097204at2759"/>
<evidence type="ECO:0000313" key="1">
    <source>
        <dbReference type="EMBL" id="KAG5635667.1"/>
    </source>
</evidence>
<organism evidence="1 2">
    <name type="scientific">Sphagnurus paluster</name>
    <dbReference type="NCBI Taxonomy" id="117069"/>
    <lineage>
        <taxon>Eukaryota</taxon>
        <taxon>Fungi</taxon>
        <taxon>Dikarya</taxon>
        <taxon>Basidiomycota</taxon>
        <taxon>Agaricomycotina</taxon>
        <taxon>Agaricomycetes</taxon>
        <taxon>Agaricomycetidae</taxon>
        <taxon>Agaricales</taxon>
        <taxon>Tricholomatineae</taxon>
        <taxon>Lyophyllaceae</taxon>
        <taxon>Sphagnurus</taxon>
    </lineage>
</organism>
<sequence length="287" mass="32815">MLLTWFSFAHSAINYQLPNTTDPSYVPFGKGQHTFLVDMYTGKNDPRVNGEMFLKGLERIALADGTNGLPRIDRIMIGYNAERIHSNIWAALENLRPRELHIFLGSCNPNIREPTHLPSRPFIVNTNRQDGAPVTKLRYNVKYGTPKLFGSVRGLFIHHPEALKTFVTMCEENYGFAQQLEHLALRTLTSPVARQPPRQKFFATLSGCTTLRKLIVAFAEQDVDKDSCFQWTTCVTDKSWLPRLQHFGLFLVLELRAPSRDMETAKGWHPVFIREISKARPDLQVMT</sequence>
<name>A0A9P7FVN7_9AGAR</name>
<protein>
    <submittedName>
        <fullName evidence="1">Uncharacterized protein</fullName>
    </submittedName>
</protein>